<dbReference type="Proteomes" id="UP000594263">
    <property type="component" value="Unplaced"/>
</dbReference>
<evidence type="ECO:0000313" key="2">
    <source>
        <dbReference type="Proteomes" id="UP000594263"/>
    </source>
</evidence>
<dbReference type="Gramene" id="Kaladp0101s0185.1.v1.1">
    <property type="protein sequence ID" value="Kaladp0101s0185.1.v1.1"/>
    <property type="gene ID" value="Kaladp0101s0185.v1.1"/>
</dbReference>
<protein>
    <submittedName>
        <fullName evidence="1">Uncharacterized protein</fullName>
    </submittedName>
</protein>
<dbReference type="EnsemblPlants" id="Kaladp0101s0185.1.v1.1">
    <property type="protein sequence ID" value="Kaladp0101s0185.1.v1.1"/>
    <property type="gene ID" value="Kaladp0101s0185.v1.1"/>
</dbReference>
<accession>A0A7N0V4C0</accession>
<dbReference type="AlphaFoldDB" id="A0A7N0V4C0"/>
<keyword evidence="2" id="KW-1185">Reference proteome</keyword>
<dbReference type="PANTHER" id="PTHR37228:SF1">
    <property type="entry name" value="RIBOSOMAL PROTEIN S21 FAMILY PROTEIN"/>
    <property type="match status" value="1"/>
</dbReference>
<dbReference type="PANTHER" id="PTHR37228">
    <property type="entry name" value="RIBOSOMAL PROTEIN S21 FAMILY PROTEIN"/>
    <property type="match status" value="1"/>
</dbReference>
<evidence type="ECO:0000313" key="1">
    <source>
        <dbReference type="EnsemblPlants" id="Kaladp0101s0185.1.v1.1"/>
    </source>
</evidence>
<sequence>MNGNLNQALTFMQRVMTSSEIERLIKNAPTRHYKKSEKHVFSKKALERRLGSRNMARKVNSILIQKIKPTKIESINLSPYPPSYASGSQLGGDGDVSRPALASLLTQHSNDVAC</sequence>
<reference evidence="1" key="1">
    <citation type="submission" date="2021-01" db="UniProtKB">
        <authorList>
            <consortium name="EnsemblPlants"/>
        </authorList>
    </citation>
    <scope>IDENTIFICATION</scope>
</reference>
<proteinExistence type="predicted"/>
<organism evidence="1 2">
    <name type="scientific">Kalanchoe fedtschenkoi</name>
    <name type="common">Lavender scallops</name>
    <name type="synonym">South American air plant</name>
    <dbReference type="NCBI Taxonomy" id="63787"/>
    <lineage>
        <taxon>Eukaryota</taxon>
        <taxon>Viridiplantae</taxon>
        <taxon>Streptophyta</taxon>
        <taxon>Embryophyta</taxon>
        <taxon>Tracheophyta</taxon>
        <taxon>Spermatophyta</taxon>
        <taxon>Magnoliopsida</taxon>
        <taxon>eudicotyledons</taxon>
        <taxon>Gunneridae</taxon>
        <taxon>Pentapetalae</taxon>
        <taxon>Saxifragales</taxon>
        <taxon>Crassulaceae</taxon>
        <taxon>Kalanchoe</taxon>
    </lineage>
</organism>
<name>A0A7N0V4C0_KALFE</name>